<evidence type="ECO:0000313" key="3">
    <source>
        <dbReference type="Proteomes" id="UP000887568"/>
    </source>
</evidence>
<feature type="compositionally biased region" description="Basic residues" evidence="1">
    <location>
        <begin position="188"/>
        <end position="197"/>
    </location>
</feature>
<sequence length="306" mass="32280">MEHREDTGDKTPRVTTAPQATSRKGSGVKKATSKATSGPKGKTQKGTNSRSITPPVSGPSASPSNPASISRGFAGISSPRPPGLLAPATLGDDQSRSGKRIQSSPAPSARSSRSEHPASTRAEWAGLAVTDLPPPPIRATDSQSTSFFDQCSGIPRILSEFSSSESSHPSKKRKHKAAPSFSGDSPRKSTHRKKKNKGVSTEIFLKAFQDINVSLAALNKQQQWRSAPMVTQRSLPAATFPDPNPGLILPDPGVIRPDPGPIRPNPGAIRPDPGLIQPDPGAILPISGGMREEPLTLAIFCHLRLS</sequence>
<evidence type="ECO:0000313" key="2">
    <source>
        <dbReference type="EnsemblMetazoa" id="XP_038047678.1"/>
    </source>
</evidence>
<reference evidence="2" key="1">
    <citation type="submission" date="2022-11" db="UniProtKB">
        <authorList>
            <consortium name="EnsemblMetazoa"/>
        </authorList>
    </citation>
    <scope>IDENTIFICATION</scope>
</reference>
<protein>
    <submittedName>
        <fullName evidence="2">Uncharacterized protein</fullName>
    </submittedName>
</protein>
<feature type="region of interest" description="Disordered" evidence="1">
    <location>
        <begin position="1"/>
        <end position="198"/>
    </location>
</feature>
<accession>A0A913Z798</accession>
<feature type="compositionally biased region" description="Low complexity" evidence="1">
    <location>
        <begin position="54"/>
        <end position="70"/>
    </location>
</feature>
<dbReference type="RefSeq" id="XP_038047678.1">
    <property type="nucleotide sequence ID" value="XM_038191750.1"/>
</dbReference>
<dbReference type="AlphaFoldDB" id="A0A913Z798"/>
<feature type="compositionally biased region" description="Basic and acidic residues" evidence="1">
    <location>
        <begin position="1"/>
        <end position="12"/>
    </location>
</feature>
<dbReference type="OrthoDB" id="9907024at2759"/>
<dbReference type="EnsemblMetazoa" id="XM_038191750.1">
    <property type="protein sequence ID" value="XP_038047678.1"/>
    <property type="gene ID" value="LOC119721793"/>
</dbReference>
<proteinExistence type="predicted"/>
<dbReference type="Proteomes" id="UP000887568">
    <property type="component" value="Unplaced"/>
</dbReference>
<dbReference type="GeneID" id="119721793"/>
<organism evidence="2 3">
    <name type="scientific">Patiria miniata</name>
    <name type="common">Bat star</name>
    <name type="synonym">Asterina miniata</name>
    <dbReference type="NCBI Taxonomy" id="46514"/>
    <lineage>
        <taxon>Eukaryota</taxon>
        <taxon>Metazoa</taxon>
        <taxon>Echinodermata</taxon>
        <taxon>Eleutherozoa</taxon>
        <taxon>Asterozoa</taxon>
        <taxon>Asteroidea</taxon>
        <taxon>Valvatacea</taxon>
        <taxon>Valvatida</taxon>
        <taxon>Asterinidae</taxon>
        <taxon>Patiria</taxon>
    </lineage>
</organism>
<feature type="compositionally biased region" description="Polar residues" evidence="1">
    <location>
        <begin position="13"/>
        <end position="24"/>
    </location>
</feature>
<feature type="compositionally biased region" description="Polar residues" evidence="1">
    <location>
        <begin position="140"/>
        <end position="149"/>
    </location>
</feature>
<keyword evidence="3" id="KW-1185">Reference proteome</keyword>
<evidence type="ECO:0000256" key="1">
    <source>
        <dbReference type="SAM" id="MobiDB-lite"/>
    </source>
</evidence>
<name>A0A913Z798_PATMI</name>